<dbReference type="Pfam" id="PF17748">
    <property type="entry name" value="VID27_N"/>
    <property type="match status" value="1"/>
</dbReference>
<gene>
    <name evidence="3" type="ORF">CXQ85_000563</name>
</gene>
<dbReference type="VEuPathDB" id="FungiDB:CXQ85_000563"/>
<dbReference type="Proteomes" id="UP000244309">
    <property type="component" value="Unassembled WGS sequence"/>
</dbReference>
<comment type="caution">
    <text evidence="3">The sequence shown here is derived from an EMBL/GenBank/DDBJ whole genome shotgun (WGS) entry which is preliminary data.</text>
</comment>
<keyword evidence="4" id="KW-1185">Reference proteome</keyword>
<dbReference type="AlphaFoldDB" id="A0A2V1AXK5"/>
<dbReference type="GeneID" id="37005896"/>
<evidence type="ECO:0000259" key="2">
    <source>
        <dbReference type="Pfam" id="PF17748"/>
    </source>
</evidence>
<organism evidence="3 4">
    <name type="scientific">Candidozyma haemuli</name>
    <dbReference type="NCBI Taxonomy" id="45357"/>
    <lineage>
        <taxon>Eukaryota</taxon>
        <taxon>Fungi</taxon>
        <taxon>Dikarya</taxon>
        <taxon>Ascomycota</taxon>
        <taxon>Saccharomycotina</taxon>
        <taxon>Pichiomycetes</taxon>
        <taxon>Metschnikowiaceae</taxon>
        <taxon>Candidozyma</taxon>
    </lineage>
</organism>
<dbReference type="RefSeq" id="XP_025342521.1">
    <property type="nucleotide sequence ID" value="XM_025484306.1"/>
</dbReference>
<dbReference type="EMBL" id="PKFO01000005">
    <property type="protein sequence ID" value="PVH21581.1"/>
    <property type="molecule type" value="Genomic_DNA"/>
</dbReference>
<protein>
    <recommendedName>
        <fullName evidence="2">Vid27 N-terminal domain-containing protein</fullName>
    </recommendedName>
</protein>
<feature type="domain" description="Vid27 N-terminal" evidence="2">
    <location>
        <begin position="22"/>
        <end position="138"/>
    </location>
</feature>
<evidence type="ECO:0000313" key="4">
    <source>
        <dbReference type="Proteomes" id="UP000244309"/>
    </source>
</evidence>
<feature type="compositionally biased region" description="Acidic residues" evidence="1">
    <location>
        <begin position="35"/>
        <end position="54"/>
    </location>
</feature>
<dbReference type="InterPro" id="IPR040979">
    <property type="entry name" value="Vid27_N"/>
</dbReference>
<evidence type="ECO:0000313" key="3">
    <source>
        <dbReference type="EMBL" id="PVH21581.1"/>
    </source>
</evidence>
<dbReference type="OrthoDB" id="10251113at2759"/>
<sequence>MNFLKKFIGATPIDEVASIPSVIRAYQEGELNLESADDEDDGGESDDSNEDSGNNDEKVFSIDPELKFRSYTRSDGVQAISWKDLNGDLGDRFEFVVDEDIKYTEVDNFTFSLYKCLYEHRYQKSADDITDISQLSEFVYDPNTDDEAAEMDKFSRFAMSCASSQDLR</sequence>
<evidence type="ECO:0000256" key="1">
    <source>
        <dbReference type="SAM" id="MobiDB-lite"/>
    </source>
</evidence>
<proteinExistence type="predicted"/>
<accession>A0A2V1AXK5</accession>
<name>A0A2V1AXK5_9ASCO</name>
<reference evidence="3 4" key="1">
    <citation type="submission" date="2017-12" db="EMBL/GenBank/DDBJ databases">
        <title>Genome Sequence of a Multidrug-Resistant Candida haemulonii Isolate from a Patient with Chronic Leg Ulcers in Israel.</title>
        <authorList>
            <person name="Chow N.A."/>
            <person name="Gade L."/>
            <person name="Batra D."/>
            <person name="Rowe L.A."/>
            <person name="Ben-Ami R."/>
            <person name="Loparev V.N."/>
            <person name="Litvintseva A.P."/>
        </authorList>
    </citation>
    <scope>NUCLEOTIDE SEQUENCE [LARGE SCALE GENOMIC DNA]</scope>
    <source>
        <strain evidence="3 4">B11899</strain>
    </source>
</reference>
<feature type="region of interest" description="Disordered" evidence="1">
    <location>
        <begin position="30"/>
        <end position="60"/>
    </location>
</feature>